<evidence type="ECO:0000313" key="1">
    <source>
        <dbReference type="EMBL" id="CDW32860.1"/>
    </source>
</evidence>
<name>A0A0K2U4B9_LEPSM</name>
<reference evidence="1" key="1">
    <citation type="submission" date="2014-05" db="EMBL/GenBank/DDBJ databases">
        <authorList>
            <person name="Chronopoulou M."/>
        </authorList>
    </citation>
    <scope>NUCLEOTIDE SEQUENCE</scope>
    <source>
        <tissue evidence="1">Whole organism</tissue>
    </source>
</reference>
<sequence>MFLILSCLTAAL</sequence>
<organism evidence="1">
    <name type="scientific">Lepeophtheirus salmonis</name>
    <name type="common">Salmon louse</name>
    <name type="synonym">Caligus salmonis</name>
    <dbReference type="NCBI Taxonomy" id="72036"/>
    <lineage>
        <taxon>Eukaryota</taxon>
        <taxon>Metazoa</taxon>
        <taxon>Ecdysozoa</taxon>
        <taxon>Arthropoda</taxon>
        <taxon>Crustacea</taxon>
        <taxon>Multicrustacea</taxon>
        <taxon>Hexanauplia</taxon>
        <taxon>Copepoda</taxon>
        <taxon>Siphonostomatoida</taxon>
        <taxon>Caligidae</taxon>
        <taxon>Lepeophtheirus</taxon>
    </lineage>
</organism>
<protein>
    <submittedName>
        <fullName evidence="1">Down syndrome cell adhesion moleculelike protein CG42256like [Acyrthosiphon pisum]</fullName>
    </submittedName>
</protein>
<accession>A0A0K2U4B9</accession>
<proteinExistence type="predicted"/>
<dbReference type="EMBL" id="HACA01015499">
    <property type="protein sequence ID" value="CDW32860.1"/>
    <property type="molecule type" value="Transcribed_RNA"/>
</dbReference>